<accession>A0ABN8PLB5</accession>
<protein>
    <recommendedName>
        <fullName evidence="2">Myb-like domain-containing protein</fullName>
    </recommendedName>
</protein>
<dbReference type="Gene3D" id="1.10.10.60">
    <property type="entry name" value="Homeodomain-like"/>
    <property type="match status" value="1"/>
</dbReference>
<keyword evidence="4" id="KW-1185">Reference proteome</keyword>
<dbReference type="Proteomes" id="UP001159405">
    <property type="component" value="Unassembled WGS sequence"/>
</dbReference>
<dbReference type="PANTHER" id="PTHR46089:SF4">
    <property type="entry name" value="VPS9 DOMAIN-CONTAINING PROTEIN"/>
    <property type="match status" value="1"/>
</dbReference>
<dbReference type="InterPro" id="IPR001005">
    <property type="entry name" value="SANT/Myb"/>
</dbReference>
<dbReference type="Pfam" id="PF00249">
    <property type="entry name" value="Myb_DNA-binding"/>
    <property type="match status" value="1"/>
</dbReference>
<feature type="region of interest" description="Disordered" evidence="1">
    <location>
        <begin position="363"/>
        <end position="393"/>
    </location>
</feature>
<organism evidence="3 4">
    <name type="scientific">Porites lobata</name>
    <dbReference type="NCBI Taxonomy" id="104759"/>
    <lineage>
        <taxon>Eukaryota</taxon>
        <taxon>Metazoa</taxon>
        <taxon>Cnidaria</taxon>
        <taxon>Anthozoa</taxon>
        <taxon>Hexacorallia</taxon>
        <taxon>Scleractinia</taxon>
        <taxon>Fungiina</taxon>
        <taxon>Poritidae</taxon>
        <taxon>Porites</taxon>
    </lineage>
</organism>
<sequence>MNKRGKDVDWSKLANASHKPKRLQLEEDDSDGLFHCPVQICNHGGFTTQRGCRKNVKNKHSWYYYFDEKPDSAQIDTLNVDETDKCEASDQKITPRKSRAIASFDSTNKIAKNFFSWLNGSGGGCKSDRQAQQIVSKCLKFLKFCCEDEEELTFDIVDFMFTESPFQVSSESVLRGLASTEIYLKKVRKTVSKMMRLQWTSELDIDALEAKGHWATLEELLEVVGRYLPRYESVLKSCKEKPGAVLPIDLSFATKFLAVYLFIKVKGSRPMTYQYLTVEMVNKAKTNGAFIDQKMFKTAGKFGFDSLYLTETSMQVAQSTISEDQKHSSVVARVHYQKQRSREVASKAHEYLERLHGKKGSELEIDVRPRLSGNSVSSEDQNGRNDRRNTTRASFRCPETKAGKCVYSNRFPGEKKSLMFTPEEDNHLKAGIEQHGYGQWKTILRDPEYRFQEGRTANSLLSRAARRFGSLSKLS</sequence>
<dbReference type="PANTHER" id="PTHR46089">
    <property type="entry name" value="ALSIN HOMOLOG"/>
    <property type="match status" value="1"/>
</dbReference>
<dbReference type="EMBL" id="CALNXK010000078">
    <property type="protein sequence ID" value="CAH3146157.1"/>
    <property type="molecule type" value="Genomic_DNA"/>
</dbReference>
<gene>
    <name evidence="3" type="ORF">PLOB_00044902</name>
</gene>
<dbReference type="SUPFAM" id="SSF46689">
    <property type="entry name" value="Homeodomain-like"/>
    <property type="match status" value="1"/>
</dbReference>
<comment type="caution">
    <text evidence="3">The sequence shown here is derived from an EMBL/GenBank/DDBJ whole genome shotgun (WGS) entry which is preliminary data.</text>
</comment>
<evidence type="ECO:0000313" key="3">
    <source>
        <dbReference type="EMBL" id="CAH3146157.1"/>
    </source>
</evidence>
<evidence type="ECO:0000313" key="4">
    <source>
        <dbReference type="Proteomes" id="UP001159405"/>
    </source>
</evidence>
<evidence type="ECO:0000256" key="1">
    <source>
        <dbReference type="SAM" id="MobiDB-lite"/>
    </source>
</evidence>
<dbReference type="InterPro" id="IPR009057">
    <property type="entry name" value="Homeodomain-like_sf"/>
</dbReference>
<name>A0ABN8PLB5_9CNID</name>
<feature type="domain" description="Myb-like" evidence="2">
    <location>
        <begin position="420"/>
        <end position="463"/>
    </location>
</feature>
<proteinExistence type="predicted"/>
<evidence type="ECO:0000259" key="2">
    <source>
        <dbReference type="Pfam" id="PF00249"/>
    </source>
</evidence>
<reference evidence="3 4" key="1">
    <citation type="submission" date="2022-05" db="EMBL/GenBank/DDBJ databases">
        <authorList>
            <consortium name="Genoscope - CEA"/>
            <person name="William W."/>
        </authorList>
    </citation>
    <scope>NUCLEOTIDE SEQUENCE [LARGE SCALE GENOMIC DNA]</scope>
</reference>
<dbReference type="InterPro" id="IPR051984">
    <property type="entry name" value="Alsin"/>
</dbReference>
<dbReference type="CDD" id="cd11660">
    <property type="entry name" value="SANT_TRF"/>
    <property type="match status" value="1"/>
</dbReference>